<comment type="caution">
    <text evidence="1">The sequence shown here is derived from an EMBL/GenBank/DDBJ whole genome shotgun (WGS) entry which is preliminary data.</text>
</comment>
<dbReference type="EMBL" id="CALNXI010000615">
    <property type="protein sequence ID" value="CAH3030144.1"/>
    <property type="molecule type" value="Genomic_DNA"/>
</dbReference>
<feature type="non-terminal residue" evidence="1">
    <location>
        <position position="1"/>
    </location>
</feature>
<proteinExistence type="predicted"/>
<feature type="non-terminal residue" evidence="1">
    <location>
        <position position="491"/>
    </location>
</feature>
<keyword evidence="2" id="KW-1185">Reference proteome</keyword>
<reference evidence="1 2" key="1">
    <citation type="submission" date="2022-05" db="EMBL/GenBank/DDBJ databases">
        <authorList>
            <consortium name="Genoscope - CEA"/>
            <person name="William W."/>
        </authorList>
    </citation>
    <scope>NUCLEOTIDE SEQUENCE [LARGE SCALE GENOMIC DNA]</scope>
</reference>
<gene>
    <name evidence="1" type="ORF">PEVE_00037457</name>
</gene>
<name>A0ABN8MN41_9CNID</name>
<evidence type="ECO:0008006" key="3">
    <source>
        <dbReference type="Google" id="ProtNLM"/>
    </source>
</evidence>
<evidence type="ECO:0000313" key="2">
    <source>
        <dbReference type="Proteomes" id="UP001159427"/>
    </source>
</evidence>
<dbReference type="Proteomes" id="UP001159427">
    <property type="component" value="Unassembled WGS sequence"/>
</dbReference>
<organism evidence="1 2">
    <name type="scientific">Porites evermanni</name>
    <dbReference type="NCBI Taxonomy" id="104178"/>
    <lineage>
        <taxon>Eukaryota</taxon>
        <taxon>Metazoa</taxon>
        <taxon>Cnidaria</taxon>
        <taxon>Anthozoa</taxon>
        <taxon>Hexacorallia</taxon>
        <taxon>Scleractinia</taxon>
        <taxon>Fungiina</taxon>
        <taxon>Poritidae</taxon>
        <taxon>Porites</taxon>
    </lineage>
</organism>
<sequence>ETVSLQSHSSQASIPDEEISLWVDEMEEQNSKRQKLNEAVHSISGGRYSPVMSSLNTTWDDVSDTQQRYYIRKAKETIVTSLSVITPGQEELVLKALQTEVLLDPNRDNQGKRKRFDPNSGLVDILVNAYEQADDFSRAELQEMIPGLSKWRIDQARQHATEAGKGQPLPEIPSFRTRIEHEKLDSGEKIVIPAVIRTVIPSRIIRQYLDYCKEQEFEPASQRSLYRMIEVCSASMQKSLQGLDNTTAEGTEAFDQLFSMLEALADQGINVTATQKFLKDAKRYLKNDFKTHIGRGEHCSDHCTVHALSDSSAWEFRGECDHEHCYECERCESLEGVLKQVAEMQDKADMTEEERVRWRFEYTESVRNIQAWKNHLLRSSNQDEAKQDILEKLDDNSCLVVMDWAMKFLPVQYREHMSDFFGKRGRSWHISAVITRATVESKHEVECFVHIFNNCTQNSFAVLSIIEDLLQKVKLEYPGVTTAYLRSDNAG</sequence>
<evidence type="ECO:0000313" key="1">
    <source>
        <dbReference type="EMBL" id="CAH3030144.1"/>
    </source>
</evidence>
<protein>
    <recommendedName>
        <fullName evidence="3">Transposase</fullName>
    </recommendedName>
</protein>
<accession>A0ABN8MN41</accession>